<dbReference type="InterPro" id="IPR029068">
    <property type="entry name" value="Glyas_Bleomycin-R_OHBP_Dase"/>
</dbReference>
<feature type="domain" description="VOC" evidence="1">
    <location>
        <begin position="9"/>
        <end position="135"/>
    </location>
</feature>
<dbReference type="Proteomes" id="UP000050783">
    <property type="component" value="Unassembled WGS sequence"/>
</dbReference>
<dbReference type="GeneID" id="55494422"/>
<accession>A0A0N7LQV4</accession>
<organism evidence="2 3">
    <name type="scientific">Ruegeria atlantica</name>
    <dbReference type="NCBI Taxonomy" id="81569"/>
    <lineage>
        <taxon>Bacteria</taxon>
        <taxon>Pseudomonadati</taxon>
        <taxon>Pseudomonadota</taxon>
        <taxon>Alphaproteobacteria</taxon>
        <taxon>Rhodobacterales</taxon>
        <taxon>Roseobacteraceae</taxon>
        <taxon>Ruegeria</taxon>
    </lineage>
</organism>
<dbReference type="Pfam" id="PF13669">
    <property type="entry name" value="Glyoxalase_4"/>
    <property type="match status" value="1"/>
</dbReference>
<gene>
    <name evidence="2" type="ORF">RUA4292_03262</name>
</gene>
<dbReference type="EMBL" id="CYPU01000055">
    <property type="protein sequence ID" value="CUH49068.1"/>
    <property type="molecule type" value="Genomic_DNA"/>
</dbReference>
<dbReference type="PROSITE" id="PS51819">
    <property type="entry name" value="VOC"/>
    <property type="match status" value="1"/>
</dbReference>
<dbReference type="InterPro" id="IPR037523">
    <property type="entry name" value="VOC_core"/>
</dbReference>
<dbReference type="RefSeq" id="WP_082637157.1">
    <property type="nucleotide sequence ID" value="NZ_CYPU01000055.1"/>
</dbReference>
<evidence type="ECO:0000313" key="3">
    <source>
        <dbReference type="Proteomes" id="UP000050783"/>
    </source>
</evidence>
<evidence type="ECO:0000313" key="2">
    <source>
        <dbReference type="EMBL" id="CUH49068.1"/>
    </source>
</evidence>
<dbReference type="AlphaFoldDB" id="A0A0N7LQV4"/>
<evidence type="ECO:0000259" key="1">
    <source>
        <dbReference type="PROSITE" id="PS51819"/>
    </source>
</evidence>
<dbReference type="Gene3D" id="3.10.180.10">
    <property type="entry name" value="2,3-Dihydroxybiphenyl 1,2-Dioxygenase, domain 1"/>
    <property type="match status" value="1"/>
</dbReference>
<dbReference type="SUPFAM" id="SSF54593">
    <property type="entry name" value="Glyoxalase/Bleomycin resistance protein/Dihydroxybiphenyl dioxygenase"/>
    <property type="match status" value="1"/>
</dbReference>
<proteinExistence type="predicted"/>
<protein>
    <submittedName>
        <fullName evidence="2">Methylmalonyl-CoA epimerase</fullName>
    </submittedName>
</protein>
<name>A0A0N7LQV4_9RHOB</name>
<sequence length="140" mass="15599">MNVMQNSLRLHHVGIVQPSMENAEDYMSRFGHIEDYRGYVEEFECWCLFCTAPENSTAVELVVPTGGSLARFNRGAGGLHHYAFETPDILTLQKELATRDVTMLRDTPVKGAGNFLCNFTNPISTRGILVEYVQPLDGSA</sequence>
<reference evidence="2 3" key="1">
    <citation type="submission" date="2015-09" db="EMBL/GenBank/DDBJ databases">
        <authorList>
            <consortium name="Swine Surveillance"/>
        </authorList>
    </citation>
    <scope>NUCLEOTIDE SEQUENCE [LARGE SCALE GENOMIC DNA]</scope>
    <source>
        <strain evidence="2 3">CECT 4292</strain>
    </source>
</reference>